<comment type="similarity">
    <text evidence="1 8 9">Belongs to the FGGY kinase family.</text>
</comment>
<dbReference type="InterPro" id="IPR043129">
    <property type="entry name" value="ATPase_NBD"/>
</dbReference>
<dbReference type="EMBL" id="JANTHZ010000001">
    <property type="protein sequence ID" value="MCS0493905.1"/>
    <property type="molecule type" value="Genomic_DNA"/>
</dbReference>
<dbReference type="PROSITE" id="PS00445">
    <property type="entry name" value="FGGY_KINASES_2"/>
    <property type="match status" value="1"/>
</dbReference>
<dbReference type="SUPFAM" id="SSF53067">
    <property type="entry name" value="Actin-like ATPase domain"/>
    <property type="match status" value="2"/>
</dbReference>
<dbReference type="GO" id="GO:0005524">
    <property type="term" value="F:ATP binding"/>
    <property type="evidence" value="ECO:0007669"/>
    <property type="project" value="UniProtKB-UniRule"/>
</dbReference>
<evidence type="ECO:0000256" key="4">
    <source>
        <dbReference type="ARBA" id="ARBA00022741"/>
    </source>
</evidence>
<dbReference type="HAMAP" id="MF_02220">
    <property type="entry name" value="XylB"/>
    <property type="match status" value="1"/>
</dbReference>
<reference evidence="13" key="1">
    <citation type="submission" date="2022-08" db="EMBL/GenBank/DDBJ databases">
        <authorList>
            <person name="Li F."/>
        </authorList>
    </citation>
    <scope>NUCLEOTIDE SEQUENCE</scope>
    <source>
        <strain evidence="13">MQZ15Z-1</strain>
    </source>
</reference>
<evidence type="ECO:0000256" key="1">
    <source>
        <dbReference type="ARBA" id="ARBA00009156"/>
    </source>
</evidence>
<evidence type="ECO:0000313" key="13">
    <source>
        <dbReference type="EMBL" id="MCS0493905.1"/>
    </source>
</evidence>
<dbReference type="CDD" id="cd07808">
    <property type="entry name" value="ASKHA_NBD_FGGY_EcXK-like"/>
    <property type="match status" value="1"/>
</dbReference>
<comment type="catalytic activity">
    <reaction evidence="8 10">
        <text>D-xylulose + ATP = D-xylulose 5-phosphate + ADP + H(+)</text>
        <dbReference type="Rhea" id="RHEA:10964"/>
        <dbReference type="ChEBI" id="CHEBI:15378"/>
        <dbReference type="ChEBI" id="CHEBI:17140"/>
        <dbReference type="ChEBI" id="CHEBI:30616"/>
        <dbReference type="ChEBI" id="CHEBI:57737"/>
        <dbReference type="ChEBI" id="CHEBI:456216"/>
        <dbReference type="EC" id="2.7.1.17"/>
    </reaction>
</comment>
<keyword evidence="14" id="KW-1185">Reference proteome</keyword>
<evidence type="ECO:0000259" key="11">
    <source>
        <dbReference type="Pfam" id="PF00370"/>
    </source>
</evidence>
<dbReference type="InterPro" id="IPR018483">
    <property type="entry name" value="Carb_kinase_FGGY_CS"/>
</dbReference>
<dbReference type="Pfam" id="PF00370">
    <property type="entry name" value="FGGY_N"/>
    <property type="match status" value="1"/>
</dbReference>
<feature type="domain" description="Carbohydrate kinase FGGY C-terminal" evidence="12">
    <location>
        <begin position="253"/>
        <end position="438"/>
    </location>
</feature>
<keyword evidence="3 8" id="KW-0808">Transferase</keyword>
<keyword evidence="4 8" id="KW-0547">Nucleotide-binding</keyword>
<comment type="function">
    <text evidence="8">Catalyzes the phosphorylation of D-xylulose to D-xylulose 5-phosphate.</text>
</comment>
<comment type="caution">
    <text evidence="13">The sequence shown here is derived from an EMBL/GenBank/DDBJ whole genome shotgun (WGS) entry which is preliminary data.</text>
</comment>
<keyword evidence="7 8" id="KW-0119">Carbohydrate metabolism</keyword>
<dbReference type="NCBIfam" id="TIGR01312">
    <property type="entry name" value="XylB"/>
    <property type="match status" value="1"/>
</dbReference>
<protein>
    <recommendedName>
        <fullName evidence="8 10">Xylulose kinase</fullName>
        <shortName evidence="8 10">Xylulokinase</shortName>
        <ecNumber evidence="8 10">2.7.1.17</ecNumber>
    </recommendedName>
</protein>
<dbReference type="GO" id="GO:0004856">
    <property type="term" value="F:D-xylulokinase activity"/>
    <property type="evidence" value="ECO:0007669"/>
    <property type="project" value="UniProtKB-UniRule"/>
</dbReference>
<dbReference type="Proteomes" id="UP001151088">
    <property type="component" value="Unassembled WGS sequence"/>
</dbReference>
<dbReference type="PANTHER" id="PTHR43095">
    <property type="entry name" value="SUGAR KINASE"/>
    <property type="match status" value="1"/>
</dbReference>
<dbReference type="InterPro" id="IPR006000">
    <property type="entry name" value="Xylulokinase"/>
</dbReference>
<accession>A0A9X2PDC4</accession>
<dbReference type="GO" id="GO:0042732">
    <property type="term" value="P:D-xylose metabolic process"/>
    <property type="evidence" value="ECO:0007669"/>
    <property type="project" value="UniProtKB-KW"/>
</dbReference>
<organism evidence="13 14">
    <name type="scientific">Ancylobacter mangrovi</name>
    <dbReference type="NCBI Taxonomy" id="2972472"/>
    <lineage>
        <taxon>Bacteria</taxon>
        <taxon>Pseudomonadati</taxon>
        <taxon>Pseudomonadota</taxon>
        <taxon>Alphaproteobacteria</taxon>
        <taxon>Hyphomicrobiales</taxon>
        <taxon>Xanthobacteraceae</taxon>
        <taxon>Ancylobacter</taxon>
    </lineage>
</organism>
<evidence type="ECO:0000256" key="3">
    <source>
        <dbReference type="ARBA" id="ARBA00022679"/>
    </source>
</evidence>
<proteinExistence type="inferred from homology"/>
<gene>
    <name evidence="8 10 13" type="primary">xylB</name>
    <name evidence="13" type="ORF">NVS89_02265</name>
</gene>
<dbReference type="EC" id="2.7.1.17" evidence="8 10"/>
<dbReference type="PANTHER" id="PTHR43095:SF6">
    <property type="entry name" value="XYLULOSE KINASE"/>
    <property type="match status" value="1"/>
</dbReference>
<dbReference type="InterPro" id="IPR000577">
    <property type="entry name" value="Carb_kinase_FGGY"/>
</dbReference>
<dbReference type="Gene3D" id="3.30.420.40">
    <property type="match status" value="2"/>
</dbReference>
<evidence type="ECO:0000256" key="7">
    <source>
        <dbReference type="ARBA" id="ARBA00023277"/>
    </source>
</evidence>
<dbReference type="PROSITE" id="PS00933">
    <property type="entry name" value="FGGY_KINASES_1"/>
    <property type="match status" value="1"/>
</dbReference>
<evidence type="ECO:0000256" key="5">
    <source>
        <dbReference type="ARBA" id="ARBA00022777"/>
    </source>
</evidence>
<dbReference type="PIRSF" id="PIRSF000538">
    <property type="entry name" value="GlpK"/>
    <property type="match status" value="1"/>
</dbReference>
<dbReference type="InterPro" id="IPR018485">
    <property type="entry name" value="FGGY_C"/>
</dbReference>
<evidence type="ECO:0000256" key="10">
    <source>
        <dbReference type="RuleBase" id="RU364073"/>
    </source>
</evidence>
<sequence>MYLGLDIGTSAVKAVLVDDAQSVVATTETALAISRPQPGFSEQNPEDWWQATLASIDALKVQKPAELAAVRGIGLSGQMHGAVLLDREGAVLRPAILWNDGRSFLECRELEERFPALHQVAGNLAFPGFTAPKLLWVRKHEPEIFERTAKVLLPKAYVGYRLTGDMVDEMSDASGTLWLDVGARDWSDEALAATHLTRAHMPRLVEGSAAAGRITADLAARWGMQTPPVLAGGAGDNAAGAIGLGAINAGDAFVSLGTSGVLWATTDRYAPNPESSVHAFCHAIPATWHQMGVILSAASALGWWSGVAKTSPADLLAPLGDAPAAPSRATFLPYLSGERTPHNDTAIRAAFVGLDHDTTRENLTQAVLEGVAFAFKDCLDALAAAGTHLSQADVIGGGSRSRFWTAVLASVLGLPINRIEDGERGGAFGAARLARMAATGEAPADICLPPRRIETIAPDPALQHAYAERHALYRALYPAMKGVKS</sequence>
<feature type="binding site" evidence="8">
    <location>
        <begin position="79"/>
        <end position="80"/>
    </location>
    <ligand>
        <name>substrate</name>
    </ligand>
</feature>
<evidence type="ECO:0000256" key="9">
    <source>
        <dbReference type="RuleBase" id="RU003733"/>
    </source>
</evidence>
<keyword evidence="6 8" id="KW-0067">ATP-binding</keyword>
<dbReference type="RefSeq" id="WP_258730849.1">
    <property type="nucleotide sequence ID" value="NZ_JANTHZ010000001.1"/>
</dbReference>
<keyword evidence="5 8" id="KW-0418">Kinase</keyword>
<dbReference type="InterPro" id="IPR018484">
    <property type="entry name" value="FGGY_N"/>
</dbReference>
<evidence type="ECO:0000256" key="2">
    <source>
        <dbReference type="ARBA" id="ARBA00022629"/>
    </source>
</evidence>
<evidence type="ECO:0000256" key="8">
    <source>
        <dbReference type="HAMAP-Rule" id="MF_02220"/>
    </source>
</evidence>
<evidence type="ECO:0000256" key="6">
    <source>
        <dbReference type="ARBA" id="ARBA00022840"/>
    </source>
</evidence>
<dbReference type="InterPro" id="IPR050406">
    <property type="entry name" value="FGGY_Carb_Kinase"/>
</dbReference>
<evidence type="ECO:0000313" key="14">
    <source>
        <dbReference type="Proteomes" id="UP001151088"/>
    </source>
</evidence>
<dbReference type="Pfam" id="PF02782">
    <property type="entry name" value="FGGY_C"/>
    <property type="match status" value="1"/>
</dbReference>
<feature type="active site" description="Proton acceptor" evidence="8">
    <location>
        <position position="236"/>
    </location>
</feature>
<feature type="domain" description="Carbohydrate kinase FGGY N-terminal" evidence="11">
    <location>
        <begin position="1"/>
        <end position="243"/>
    </location>
</feature>
<dbReference type="GO" id="GO:0005998">
    <property type="term" value="P:xylulose catabolic process"/>
    <property type="evidence" value="ECO:0007669"/>
    <property type="project" value="UniProtKB-UniRule"/>
</dbReference>
<evidence type="ECO:0000259" key="12">
    <source>
        <dbReference type="Pfam" id="PF02782"/>
    </source>
</evidence>
<feature type="site" description="Important for activity" evidence="8">
    <location>
        <position position="6"/>
    </location>
</feature>
<keyword evidence="2 8" id="KW-0859">Xylose metabolism</keyword>
<dbReference type="AlphaFoldDB" id="A0A9X2PDC4"/>
<name>A0A9X2PDC4_9HYPH</name>